<proteinExistence type="predicted"/>
<feature type="domain" description="SGNH hydrolase-type esterase" evidence="3">
    <location>
        <begin position="40"/>
        <end position="269"/>
    </location>
</feature>
<evidence type="ECO:0000256" key="2">
    <source>
        <dbReference type="PIRSR" id="PIRSR637460-2"/>
    </source>
</evidence>
<dbReference type="AlphaFoldDB" id="A0A9X1YQ86"/>
<dbReference type="InterPro" id="IPR037460">
    <property type="entry name" value="SEST-like"/>
</dbReference>
<dbReference type="RefSeq" id="WP_275681964.1">
    <property type="nucleotide sequence ID" value="NZ_JAJLJH010000002.1"/>
</dbReference>
<dbReference type="InterPro" id="IPR036514">
    <property type="entry name" value="SGNH_hydro_sf"/>
</dbReference>
<evidence type="ECO:0000256" key="1">
    <source>
        <dbReference type="PIRSR" id="PIRSR637460-1"/>
    </source>
</evidence>
<feature type="active site" description="Nucleophile" evidence="1">
    <location>
        <position position="44"/>
    </location>
</feature>
<dbReference type="Gene3D" id="3.40.50.1110">
    <property type="entry name" value="SGNH hydrolase"/>
    <property type="match status" value="1"/>
</dbReference>
<feature type="disulfide bond" evidence="2">
    <location>
        <begin position="62"/>
        <end position="86"/>
    </location>
</feature>
<dbReference type="GO" id="GO:0004806">
    <property type="term" value="F:triacylglycerol lipase activity"/>
    <property type="evidence" value="ECO:0007669"/>
    <property type="project" value="TreeGrafter"/>
</dbReference>
<sequence>MTGAILLAASVVAALGALVVTGVLFVQGRRKPDTTGEYVALGSSFAAGIGLGPRPAGSPIACMRSANGYPSLLARQLGLSLVDMSCSGSSTRHILQGGRAFLGAQIDAVGAATRLVTITSGGNDVGYIGDLFAAAGKAGFIARWRATPALPVDARDFGQVTANLVRIVDEVRRRAPNARVALVGYPTVVPATGPFGALEIADEAAVLSRQVGERLHEATRRAADQAGAIFVDMHAPGVGHDACSAQPWINGASPTSGTPFHPNRAGAQAVADAIAKVLADKAESP</sequence>
<organism evidence="4 5">
    <name type="scientific">Scleromatobacter humisilvae</name>
    <dbReference type="NCBI Taxonomy" id="2897159"/>
    <lineage>
        <taxon>Bacteria</taxon>
        <taxon>Pseudomonadati</taxon>
        <taxon>Pseudomonadota</taxon>
        <taxon>Betaproteobacteria</taxon>
        <taxon>Burkholderiales</taxon>
        <taxon>Sphaerotilaceae</taxon>
        <taxon>Scleromatobacter</taxon>
    </lineage>
</organism>
<keyword evidence="5" id="KW-1185">Reference proteome</keyword>
<gene>
    <name evidence="4" type="ORF">LPC04_09420</name>
</gene>
<name>A0A9X1YQ86_9BURK</name>
<keyword evidence="4" id="KW-0378">Hydrolase</keyword>
<evidence type="ECO:0000313" key="5">
    <source>
        <dbReference type="Proteomes" id="UP001139353"/>
    </source>
</evidence>
<dbReference type="GO" id="GO:0019433">
    <property type="term" value="P:triglyceride catabolic process"/>
    <property type="evidence" value="ECO:0007669"/>
    <property type="project" value="TreeGrafter"/>
</dbReference>
<reference evidence="4" key="1">
    <citation type="submission" date="2021-11" db="EMBL/GenBank/DDBJ databases">
        <title>BS-T2-15 a new species belonging to the Comamonadaceae family isolated from the soil of a French oak forest.</title>
        <authorList>
            <person name="Mieszkin S."/>
            <person name="Alain K."/>
        </authorList>
    </citation>
    <scope>NUCLEOTIDE SEQUENCE</scope>
    <source>
        <strain evidence="4">BS-T2-15</strain>
    </source>
</reference>
<accession>A0A9X1YQ86</accession>
<feature type="active site" evidence="1">
    <location>
        <position position="261"/>
    </location>
</feature>
<dbReference type="Proteomes" id="UP001139353">
    <property type="component" value="Unassembled WGS sequence"/>
</dbReference>
<dbReference type="PANTHER" id="PTHR37981:SF1">
    <property type="entry name" value="SGNH HYDROLASE-TYPE ESTERASE DOMAIN-CONTAINING PROTEIN"/>
    <property type="match status" value="1"/>
</dbReference>
<evidence type="ECO:0000259" key="3">
    <source>
        <dbReference type="Pfam" id="PF13472"/>
    </source>
</evidence>
<dbReference type="InterPro" id="IPR013830">
    <property type="entry name" value="SGNH_hydro"/>
</dbReference>
<dbReference type="EMBL" id="JAJLJH010000002">
    <property type="protein sequence ID" value="MCK9685926.1"/>
    <property type="molecule type" value="Genomic_DNA"/>
</dbReference>
<comment type="caution">
    <text evidence="4">The sequence shown here is derived from an EMBL/GenBank/DDBJ whole genome shotgun (WGS) entry which is preliminary data.</text>
</comment>
<dbReference type="PANTHER" id="PTHR37981">
    <property type="entry name" value="LIPASE 2"/>
    <property type="match status" value="1"/>
</dbReference>
<keyword evidence="2" id="KW-1015">Disulfide bond</keyword>
<evidence type="ECO:0000313" key="4">
    <source>
        <dbReference type="EMBL" id="MCK9685926.1"/>
    </source>
</evidence>
<dbReference type="SUPFAM" id="SSF52266">
    <property type="entry name" value="SGNH hydrolase"/>
    <property type="match status" value="1"/>
</dbReference>
<dbReference type="CDD" id="cd01823">
    <property type="entry name" value="SEST_like"/>
    <property type="match status" value="1"/>
</dbReference>
<dbReference type="Pfam" id="PF13472">
    <property type="entry name" value="Lipase_GDSL_2"/>
    <property type="match status" value="1"/>
</dbReference>
<protein>
    <submittedName>
        <fullName evidence="4">SGNH/GDSL hydrolase family protein</fullName>
    </submittedName>
</protein>